<dbReference type="PATRIC" id="fig|1178515.4.peg.1992"/>
<dbReference type="KEGG" id="pswu:SY83_09945"/>
<evidence type="ECO:0000313" key="1">
    <source>
        <dbReference type="EMBL" id="ANE48830.1"/>
    </source>
</evidence>
<sequence>MKNKIESLEDRVLRLSVCKVSNGEFPYYDLILSYNITPNQQTQINRLFMALSEKLVGNTLPSRLKETESYSTLFLFSDNPIQYDDVKKSIMTIWPTTDGELPLSIIKAMKDQGIQVQLCEYLLSQATPHS</sequence>
<reference evidence="1 2" key="1">
    <citation type="submission" date="2015-01" db="EMBL/GenBank/DDBJ databases">
        <title>Paenibacillus swuensis/DY6/whole genome sequencing.</title>
        <authorList>
            <person name="Kim M.K."/>
            <person name="Srinivasan S."/>
            <person name="Lee J.-J."/>
        </authorList>
    </citation>
    <scope>NUCLEOTIDE SEQUENCE [LARGE SCALE GENOMIC DNA]</scope>
    <source>
        <strain evidence="1 2">DY6</strain>
    </source>
</reference>
<proteinExistence type="predicted"/>
<keyword evidence="2" id="KW-1185">Reference proteome</keyword>
<evidence type="ECO:0000313" key="2">
    <source>
        <dbReference type="Proteomes" id="UP000076927"/>
    </source>
</evidence>
<dbReference type="Proteomes" id="UP000076927">
    <property type="component" value="Chromosome"/>
</dbReference>
<protein>
    <submittedName>
        <fullName evidence="1">Uncharacterized protein</fullName>
    </submittedName>
</protein>
<dbReference type="AlphaFoldDB" id="A0A172TP84"/>
<name>A0A172TP84_9BACL</name>
<accession>A0A172TP84</accession>
<dbReference type="EMBL" id="CP011388">
    <property type="protein sequence ID" value="ANE48830.1"/>
    <property type="molecule type" value="Genomic_DNA"/>
</dbReference>
<organism evidence="1 2">
    <name type="scientific">Paenibacillus swuensis</name>
    <dbReference type="NCBI Taxonomy" id="1178515"/>
    <lineage>
        <taxon>Bacteria</taxon>
        <taxon>Bacillati</taxon>
        <taxon>Bacillota</taxon>
        <taxon>Bacilli</taxon>
        <taxon>Bacillales</taxon>
        <taxon>Paenibacillaceae</taxon>
        <taxon>Paenibacillus</taxon>
    </lineage>
</organism>
<gene>
    <name evidence="1" type="ORF">SY83_09945</name>
</gene>